<accession>A0A124E3X3</accession>
<protein>
    <submittedName>
        <fullName evidence="1">Lysophospholipase Plb1</fullName>
    </submittedName>
</protein>
<name>A0A124E3X3_MYCFO</name>
<reference evidence="2" key="2">
    <citation type="submission" date="2016-02" db="EMBL/GenBank/DDBJ databases">
        <title>Draft genome sequence of five rapidly growing Mycobacterium species.</title>
        <authorList>
            <person name="Katahira K."/>
            <person name="Gotou Y."/>
            <person name="Iida K."/>
            <person name="Ogura Y."/>
            <person name="Hayashi T."/>
        </authorList>
    </citation>
    <scope>NUCLEOTIDE SEQUENCE [LARGE SCALE GENOMIC DNA]</scope>
    <source>
        <strain evidence="2">JCM6368</strain>
    </source>
</reference>
<dbReference type="RefSeq" id="WP_061262875.1">
    <property type="nucleotide sequence ID" value="NZ_BCSZ01000012.1"/>
</dbReference>
<sequence length="102" mass="11321">MDSIKYRRIDTDRYAILLNGHEIGAVAKSRSVNLTTGEVSRPVWVAHAKATHPFGVTETPALQATRRGTAAARAVRAYKELCAGQIVELCKIDQTGRERGWW</sequence>
<organism evidence="1 2">
    <name type="scientific">Mycolicibacterium fortuitum subsp. acetamidolyticum</name>
    <dbReference type="NCBI Taxonomy" id="144550"/>
    <lineage>
        <taxon>Bacteria</taxon>
        <taxon>Bacillati</taxon>
        <taxon>Actinomycetota</taxon>
        <taxon>Actinomycetes</taxon>
        <taxon>Mycobacteriales</taxon>
        <taxon>Mycobacteriaceae</taxon>
        <taxon>Mycolicibacterium</taxon>
    </lineage>
</organism>
<evidence type="ECO:0000313" key="1">
    <source>
        <dbReference type="EMBL" id="GAT01286.1"/>
    </source>
</evidence>
<reference evidence="1 2" key="1">
    <citation type="journal article" date="2016" name="Genome Announc.">
        <title>Draft Genome Sequences of Five Rapidly Growing Mycobacterium Species, M. thermoresistibile, M. fortuitum subsp. acetamidolyticum, M. canariasense, M. brisbanense, and M. novocastrense.</title>
        <authorList>
            <person name="Katahira K."/>
            <person name="Ogura Y."/>
            <person name="Gotoh Y."/>
            <person name="Hayashi T."/>
        </authorList>
    </citation>
    <scope>NUCLEOTIDE SEQUENCE [LARGE SCALE GENOMIC DNA]</scope>
    <source>
        <strain evidence="1 2">JCM6368</strain>
    </source>
</reference>
<proteinExistence type="predicted"/>
<evidence type="ECO:0000313" key="2">
    <source>
        <dbReference type="Proteomes" id="UP000069705"/>
    </source>
</evidence>
<dbReference type="EMBL" id="BCSZ01000012">
    <property type="protein sequence ID" value="GAT01286.1"/>
    <property type="molecule type" value="Genomic_DNA"/>
</dbReference>
<comment type="caution">
    <text evidence="1">The sequence shown here is derived from an EMBL/GenBank/DDBJ whole genome shotgun (WGS) entry which is preliminary data.</text>
</comment>
<dbReference type="Proteomes" id="UP000069705">
    <property type="component" value="Unassembled WGS sequence"/>
</dbReference>
<gene>
    <name evidence="1" type="ORF">RMCFA_1400</name>
</gene>
<dbReference type="AlphaFoldDB" id="A0A124E3X3"/>